<keyword evidence="7" id="KW-0472">Membrane</keyword>
<dbReference type="GO" id="GO:0004672">
    <property type="term" value="F:protein kinase activity"/>
    <property type="evidence" value="ECO:0007669"/>
    <property type="project" value="InterPro"/>
</dbReference>
<evidence type="ECO:0000256" key="3">
    <source>
        <dbReference type="ARBA" id="ARBA00022692"/>
    </source>
</evidence>
<evidence type="ECO:0000256" key="1">
    <source>
        <dbReference type="ARBA" id="ARBA00004479"/>
    </source>
</evidence>
<keyword evidence="8" id="KW-0675">Receptor</keyword>
<dbReference type="Pfam" id="PF13855">
    <property type="entry name" value="LRR_8"/>
    <property type="match status" value="1"/>
</dbReference>
<evidence type="ECO:0000256" key="2">
    <source>
        <dbReference type="ARBA" id="ARBA00022614"/>
    </source>
</evidence>
<dbReference type="Proteomes" id="UP001237642">
    <property type="component" value="Unassembled WGS sequence"/>
</dbReference>
<evidence type="ECO:0000256" key="4">
    <source>
        <dbReference type="ARBA" id="ARBA00022729"/>
    </source>
</evidence>
<dbReference type="GO" id="GO:0004252">
    <property type="term" value="F:serine-type endopeptidase activity"/>
    <property type="evidence" value="ECO:0007669"/>
    <property type="project" value="InterPro"/>
</dbReference>
<evidence type="ECO:0000256" key="9">
    <source>
        <dbReference type="ARBA" id="ARBA00023180"/>
    </source>
</evidence>
<evidence type="ECO:0000256" key="6">
    <source>
        <dbReference type="ARBA" id="ARBA00022989"/>
    </source>
</evidence>
<keyword evidence="2" id="KW-0433">Leucine-rich repeat</keyword>
<evidence type="ECO:0000256" key="8">
    <source>
        <dbReference type="ARBA" id="ARBA00023170"/>
    </source>
</evidence>
<comment type="subcellular location">
    <subcellularLocation>
        <location evidence="1">Membrane</location>
        <topology evidence="1">Single-pass type I membrane protein</topology>
    </subcellularLocation>
</comment>
<evidence type="ECO:0000313" key="12">
    <source>
        <dbReference type="Proteomes" id="UP001237642"/>
    </source>
</evidence>
<keyword evidence="12" id="KW-1185">Reference proteome</keyword>
<feature type="domain" description="Protein kinase" evidence="10">
    <location>
        <begin position="253"/>
        <end position="539"/>
    </location>
</feature>
<keyword evidence="4" id="KW-0732">Signal</keyword>
<dbReference type="InterPro" id="IPR036852">
    <property type="entry name" value="Peptidase_S8/S53_dom_sf"/>
</dbReference>
<dbReference type="InterPro" id="IPR011009">
    <property type="entry name" value="Kinase-like_dom_sf"/>
</dbReference>
<dbReference type="Gene3D" id="1.10.510.10">
    <property type="entry name" value="Transferase(Phosphotransferase) domain 1"/>
    <property type="match status" value="1"/>
</dbReference>
<dbReference type="Pfam" id="PF07714">
    <property type="entry name" value="PK_Tyr_Ser-Thr"/>
    <property type="match status" value="1"/>
</dbReference>
<evidence type="ECO:0000256" key="7">
    <source>
        <dbReference type="ARBA" id="ARBA00023136"/>
    </source>
</evidence>
<sequence length="744" mass="82770">MPYSLTNIKHLRHLNVSHNSLSGPIGDIFTALINLKEMDLSSDNFTGYLPSSFGSLKNLTRLFFESNGCTGSVIFLSNFSLSDLDIQDNHFSGVIPETFQSIENLRIGENKFHREENFPPWFFPLDTMPNITSPPSTESTAVESYPSHYAHKHKKKGLGPGGNASIVGGFTLLAACEAFYAVARFQQRGRRLRRLQGSHSSWQFLPVSTAKDFSSTAPEDSSEVLAISSPPMIDPKYLPPLRTRTVRKSRRSFSRKSRIPIGSLGSVYKAEFHGGQIFAVKNVNTVALALHEEEKFLDLIRNVAPLRHPNIVKLVGYCVEHRQHILVYEHVRHLSLDDALHCDSCMPLSWGLLLRVALRVARALNYLHTTCMPPVAHSNLKAANILLDEDLMPHICDTGLAVLKPLTSNKIKIKASEMDIGDTGYIAPEHIQSGIGNMKDDVNAFGVLLLELLTGRRPFDSSKPRAEQSLVNWASSQLHDNESLEQMVDAAIKRTIPSKAPSRFADIISLCIQPRKEFRPPMTEIQEALICILQEHHILRGYSAANDSEGPLDRSFCSSNSSSFASPTVPFTSSGVTQRRVHEYMKPAGAKIGVIDFGYKGKPSDIDMQSFESNHTIEGVYPDAQLYTYVLGCGGCGSSPKPTTDAIEQVQKDGVKVISMSVGSAIKLFRNMDHPKSHMVGMKMLEASKNPRLSISAMIQWTPKRPGQTVSSPIHLFHRSALDKSLWYEEEKKKYVMQFEYSTS</sequence>
<keyword evidence="3" id="KW-0812">Transmembrane</keyword>
<gene>
    <name evidence="11" type="ORF">POM88_042973</name>
</gene>
<dbReference type="PROSITE" id="PS50011">
    <property type="entry name" value="PROTEIN_KINASE_DOM"/>
    <property type="match status" value="1"/>
</dbReference>
<keyword evidence="5" id="KW-0677">Repeat</keyword>
<dbReference type="PANTHER" id="PTHR48006:SF93">
    <property type="entry name" value="PROTEIN KINASE DOMAIN-CONTAINING PROTEIN"/>
    <property type="match status" value="1"/>
</dbReference>
<dbReference type="InterPro" id="IPR001611">
    <property type="entry name" value="Leu-rich_rpt"/>
</dbReference>
<keyword evidence="9" id="KW-0325">Glycoprotein</keyword>
<dbReference type="Pfam" id="PF00082">
    <property type="entry name" value="Peptidase_S8"/>
    <property type="match status" value="1"/>
</dbReference>
<organism evidence="11 12">
    <name type="scientific">Heracleum sosnowskyi</name>
    <dbReference type="NCBI Taxonomy" id="360622"/>
    <lineage>
        <taxon>Eukaryota</taxon>
        <taxon>Viridiplantae</taxon>
        <taxon>Streptophyta</taxon>
        <taxon>Embryophyta</taxon>
        <taxon>Tracheophyta</taxon>
        <taxon>Spermatophyta</taxon>
        <taxon>Magnoliopsida</taxon>
        <taxon>eudicotyledons</taxon>
        <taxon>Gunneridae</taxon>
        <taxon>Pentapetalae</taxon>
        <taxon>asterids</taxon>
        <taxon>campanulids</taxon>
        <taxon>Apiales</taxon>
        <taxon>Apiaceae</taxon>
        <taxon>Apioideae</taxon>
        <taxon>apioid superclade</taxon>
        <taxon>Tordylieae</taxon>
        <taxon>Tordyliinae</taxon>
        <taxon>Heracleum</taxon>
    </lineage>
</organism>
<dbReference type="InterPro" id="IPR051824">
    <property type="entry name" value="LRR_Rcpt-Like_S/T_Kinase"/>
</dbReference>
<name>A0AAD8MC66_9APIA</name>
<protein>
    <submittedName>
        <fullName evidence="11">Protein STRUBBELIG-RECEPTOR FAMILY 2</fullName>
    </submittedName>
</protein>
<proteinExistence type="predicted"/>
<dbReference type="InterPro" id="IPR000209">
    <property type="entry name" value="Peptidase_S8/S53_dom"/>
</dbReference>
<evidence type="ECO:0000256" key="5">
    <source>
        <dbReference type="ARBA" id="ARBA00022737"/>
    </source>
</evidence>
<dbReference type="Gene3D" id="3.80.10.10">
    <property type="entry name" value="Ribonuclease Inhibitor"/>
    <property type="match status" value="1"/>
</dbReference>
<dbReference type="GO" id="GO:0016020">
    <property type="term" value="C:membrane"/>
    <property type="evidence" value="ECO:0007669"/>
    <property type="project" value="UniProtKB-SubCell"/>
</dbReference>
<evidence type="ECO:0000313" key="11">
    <source>
        <dbReference type="EMBL" id="KAK1367412.1"/>
    </source>
</evidence>
<dbReference type="Gene3D" id="3.30.200.20">
    <property type="entry name" value="Phosphorylase Kinase, domain 1"/>
    <property type="match status" value="1"/>
</dbReference>
<dbReference type="AlphaFoldDB" id="A0AAD8MC66"/>
<dbReference type="SUPFAM" id="SSF52743">
    <property type="entry name" value="Subtilisin-like"/>
    <property type="match status" value="1"/>
</dbReference>
<keyword evidence="6" id="KW-1133">Transmembrane helix</keyword>
<dbReference type="PANTHER" id="PTHR48006">
    <property type="entry name" value="LEUCINE-RICH REPEAT-CONTAINING PROTEIN DDB_G0281931-RELATED"/>
    <property type="match status" value="1"/>
</dbReference>
<dbReference type="GO" id="GO:0005524">
    <property type="term" value="F:ATP binding"/>
    <property type="evidence" value="ECO:0007669"/>
    <property type="project" value="InterPro"/>
</dbReference>
<accession>A0AAD8MC66</accession>
<dbReference type="InterPro" id="IPR000719">
    <property type="entry name" value="Prot_kinase_dom"/>
</dbReference>
<dbReference type="Pfam" id="PF00560">
    <property type="entry name" value="LRR_1"/>
    <property type="match status" value="1"/>
</dbReference>
<reference evidence="11" key="1">
    <citation type="submission" date="2023-02" db="EMBL/GenBank/DDBJ databases">
        <title>Genome of toxic invasive species Heracleum sosnowskyi carries increased number of genes despite the absence of recent whole-genome duplications.</title>
        <authorList>
            <person name="Schelkunov M."/>
            <person name="Shtratnikova V."/>
            <person name="Makarenko M."/>
            <person name="Klepikova A."/>
            <person name="Omelchenko D."/>
            <person name="Novikova G."/>
            <person name="Obukhova E."/>
            <person name="Bogdanov V."/>
            <person name="Penin A."/>
            <person name="Logacheva M."/>
        </authorList>
    </citation>
    <scope>NUCLEOTIDE SEQUENCE</scope>
    <source>
        <strain evidence="11">Hsosn_3</strain>
        <tissue evidence="11">Leaf</tissue>
    </source>
</reference>
<reference evidence="11" key="2">
    <citation type="submission" date="2023-05" db="EMBL/GenBank/DDBJ databases">
        <authorList>
            <person name="Schelkunov M.I."/>
        </authorList>
    </citation>
    <scope>NUCLEOTIDE SEQUENCE</scope>
    <source>
        <strain evidence="11">Hsosn_3</strain>
        <tissue evidence="11">Leaf</tissue>
    </source>
</reference>
<dbReference type="SUPFAM" id="SSF52058">
    <property type="entry name" value="L domain-like"/>
    <property type="match status" value="1"/>
</dbReference>
<dbReference type="InterPro" id="IPR032675">
    <property type="entry name" value="LRR_dom_sf"/>
</dbReference>
<dbReference type="GO" id="GO:0006508">
    <property type="term" value="P:proteolysis"/>
    <property type="evidence" value="ECO:0007669"/>
    <property type="project" value="InterPro"/>
</dbReference>
<dbReference type="Gene3D" id="3.40.50.200">
    <property type="entry name" value="Peptidase S8/S53 domain"/>
    <property type="match status" value="1"/>
</dbReference>
<evidence type="ECO:0000259" key="10">
    <source>
        <dbReference type="PROSITE" id="PS50011"/>
    </source>
</evidence>
<comment type="caution">
    <text evidence="11">The sequence shown here is derived from an EMBL/GenBank/DDBJ whole genome shotgun (WGS) entry which is preliminary data.</text>
</comment>
<dbReference type="SUPFAM" id="SSF56112">
    <property type="entry name" value="Protein kinase-like (PK-like)"/>
    <property type="match status" value="1"/>
</dbReference>
<dbReference type="InterPro" id="IPR001245">
    <property type="entry name" value="Ser-Thr/Tyr_kinase_cat_dom"/>
</dbReference>
<dbReference type="FunFam" id="1.10.510.10:FF:000479">
    <property type="entry name" value="Leucine-rich repeat receptor-like protein kinase"/>
    <property type="match status" value="1"/>
</dbReference>
<dbReference type="EMBL" id="JAUIZM010000009">
    <property type="protein sequence ID" value="KAK1367412.1"/>
    <property type="molecule type" value="Genomic_DNA"/>
</dbReference>